<evidence type="ECO:0000256" key="1">
    <source>
        <dbReference type="ARBA" id="ARBA00004123"/>
    </source>
</evidence>
<dbReference type="GO" id="GO:0005634">
    <property type="term" value="C:nucleus"/>
    <property type="evidence" value="ECO:0007669"/>
    <property type="project" value="UniProtKB-SubCell"/>
</dbReference>
<dbReference type="Pfam" id="PF05699">
    <property type="entry name" value="Dimer_Tnp_hAT"/>
    <property type="match status" value="1"/>
</dbReference>
<keyword evidence="8" id="KW-1185">Reference proteome</keyword>
<feature type="domain" description="HAT C-terminal dimerisation" evidence="6">
    <location>
        <begin position="445"/>
        <end position="504"/>
    </location>
</feature>
<evidence type="ECO:0000313" key="7">
    <source>
        <dbReference type="EnsemblMetazoa" id="XP_008205139"/>
    </source>
</evidence>
<protein>
    <recommendedName>
        <fullName evidence="6">HAT C-terminal dimerisation domain-containing protein</fullName>
    </recommendedName>
</protein>
<dbReference type="GO" id="GO:0008270">
    <property type="term" value="F:zinc ion binding"/>
    <property type="evidence" value="ECO:0007669"/>
    <property type="project" value="UniProtKB-KW"/>
</dbReference>
<evidence type="ECO:0000313" key="8">
    <source>
        <dbReference type="Proteomes" id="UP000002358"/>
    </source>
</evidence>
<evidence type="ECO:0000256" key="4">
    <source>
        <dbReference type="ARBA" id="ARBA00022833"/>
    </source>
</evidence>
<comment type="subcellular location">
    <subcellularLocation>
        <location evidence="1">Nucleus</location>
    </subcellularLocation>
</comment>
<proteinExistence type="predicted"/>
<organism evidence="7 8">
    <name type="scientific">Nasonia vitripennis</name>
    <name type="common">Parasitic wasp</name>
    <dbReference type="NCBI Taxonomy" id="7425"/>
    <lineage>
        <taxon>Eukaryota</taxon>
        <taxon>Metazoa</taxon>
        <taxon>Ecdysozoa</taxon>
        <taxon>Arthropoda</taxon>
        <taxon>Hexapoda</taxon>
        <taxon>Insecta</taxon>
        <taxon>Pterygota</taxon>
        <taxon>Neoptera</taxon>
        <taxon>Endopterygota</taxon>
        <taxon>Hymenoptera</taxon>
        <taxon>Apocrita</taxon>
        <taxon>Proctotrupomorpha</taxon>
        <taxon>Chalcidoidea</taxon>
        <taxon>Pteromalidae</taxon>
        <taxon>Pteromalinae</taxon>
        <taxon>Nasonia</taxon>
    </lineage>
</organism>
<dbReference type="OrthoDB" id="1271298at2759"/>
<dbReference type="GeneID" id="103315908"/>
<dbReference type="InterPro" id="IPR008906">
    <property type="entry name" value="HATC_C_dom"/>
</dbReference>
<keyword evidence="3" id="KW-0863">Zinc-finger</keyword>
<dbReference type="GO" id="GO:0046983">
    <property type="term" value="F:protein dimerization activity"/>
    <property type="evidence" value="ECO:0007669"/>
    <property type="project" value="InterPro"/>
</dbReference>
<dbReference type="AlphaFoldDB" id="A0A7M7H8C4"/>
<dbReference type="Proteomes" id="UP000002358">
    <property type="component" value="Chromosome 3"/>
</dbReference>
<evidence type="ECO:0000256" key="3">
    <source>
        <dbReference type="ARBA" id="ARBA00022771"/>
    </source>
</evidence>
<dbReference type="SUPFAM" id="SSF53098">
    <property type="entry name" value="Ribonuclease H-like"/>
    <property type="match status" value="1"/>
</dbReference>
<dbReference type="EnsemblMetazoa" id="XM_008206917">
    <property type="protein sequence ID" value="XP_008205139"/>
    <property type="gene ID" value="LOC103315908"/>
</dbReference>
<dbReference type="PANTHER" id="PTHR46481:SF10">
    <property type="entry name" value="ZINC FINGER BED DOMAIN-CONTAINING PROTEIN 39"/>
    <property type="match status" value="1"/>
</dbReference>
<evidence type="ECO:0000256" key="2">
    <source>
        <dbReference type="ARBA" id="ARBA00022723"/>
    </source>
</evidence>
<dbReference type="FunCoup" id="A0A7M7H8C4">
    <property type="interactions" value="891"/>
</dbReference>
<reference evidence="7" key="1">
    <citation type="submission" date="2021-01" db="UniProtKB">
        <authorList>
            <consortium name="EnsemblMetazoa"/>
        </authorList>
    </citation>
    <scope>IDENTIFICATION</scope>
</reference>
<sequence length="539" mass="62181">MQKNRTMQIVKVKNYTPSFNEIWKRYADITKNIAFSIAIDLIPISSPEMKDLKDVLKVLEPFYQFPSEKQLLEVIIPQLYDQVKKKMTLAIKEDLSKGVNRIALTIDGWTCRSIADHMTVAVHYWTEDFVPRHYLLQLESLPKKWNTAQDLFHLVQNVLLKYGFSKEKTTIHIVTANGQNIVKAISLNDRWIRIPCFARLLQLTVDDVLKNFNNFNSLVAKCQQLVAALWSKASIESEANKSEVHSSSILDDIVPSWNSVFEMFDNLLKLRTTLYAFLKELSSPPEMLTESDWETISCYVQVFSLLKQASKLMSEEVYPPLSLYLPTIRGILELMESMNLNNQLSMQLIRSICSRFGHINTNESMIIAMVVDPRFKTRLLSDDEKFTVFDIVKSKMLSINSNTTVISETDKIKNPSDTPLELYFMNIKKQENPTSNTCEKIAEAELTYYLYKNVVSMDTAIHEWWKDNSKRFPKLCELAKIYLSIPAVQVSTERAFPNKQGFNIDTRAEILTNQTNVLDLMRISFLHSNLGKFETDISL</sequence>
<dbReference type="PANTHER" id="PTHR46481">
    <property type="entry name" value="ZINC FINGER BED DOMAIN-CONTAINING PROTEIN 4"/>
    <property type="match status" value="1"/>
</dbReference>
<keyword evidence="4" id="KW-0862">Zinc</keyword>
<dbReference type="SMR" id="A0A7M7H8C4"/>
<dbReference type="RefSeq" id="XP_008205139.1">
    <property type="nucleotide sequence ID" value="XM_008206917.4"/>
</dbReference>
<evidence type="ECO:0000259" key="6">
    <source>
        <dbReference type="Pfam" id="PF05699"/>
    </source>
</evidence>
<dbReference type="InterPro" id="IPR012337">
    <property type="entry name" value="RNaseH-like_sf"/>
</dbReference>
<keyword evidence="5" id="KW-0539">Nucleus</keyword>
<keyword evidence="2" id="KW-0479">Metal-binding</keyword>
<dbReference type="InParanoid" id="A0A7M7H8C4"/>
<evidence type="ECO:0000256" key="5">
    <source>
        <dbReference type="ARBA" id="ARBA00023242"/>
    </source>
</evidence>
<dbReference type="InterPro" id="IPR052035">
    <property type="entry name" value="ZnF_BED_domain_contain"/>
</dbReference>
<name>A0A7M7H8C4_NASVI</name>
<accession>A0A7M7H8C4</accession>
<dbReference type="KEGG" id="nvi:103315908"/>